<dbReference type="SMART" id="SM00577">
    <property type="entry name" value="CPDc"/>
    <property type="match status" value="1"/>
</dbReference>
<feature type="region of interest" description="Disordered" evidence="2">
    <location>
        <begin position="1"/>
        <end position="32"/>
    </location>
</feature>
<feature type="compositionally biased region" description="Polar residues" evidence="2">
    <location>
        <begin position="10"/>
        <end position="19"/>
    </location>
</feature>
<dbReference type="InterPro" id="IPR023214">
    <property type="entry name" value="HAD_sf"/>
</dbReference>
<sequence length="307" mass="33895">MLAQPHPFSSAASINSNPLSGPGGTTSKHAQRIAAATMAAKQASASAAAQAQSVPDHLPKTQWGGSASQLVELDPQWQNDNSRPRTAPSLASGGVPDPSTQYLAQTLSPSVPLATPRRILVIIDLNGTLLYRPSRRRPFDFVLRPHACDFLSYCLDTFYVAIWSSARPDNVRKMVAQLLTPEQINRCVIVWARDRFGLDAQDYDARVQCYKRLTRVWADPSIQASCPADMGKWDQSNTVLVDDSLEKGRSEPYNILPLPEFSGIENETAEVLPQVHDYLNTLCGQSDISSYMRRNQFQLNPSYVLPP</sequence>
<accession>A0AA39LCH9</accession>
<feature type="domain" description="FCP1 homology" evidence="3">
    <location>
        <begin position="114"/>
        <end position="282"/>
    </location>
</feature>
<dbReference type="PROSITE" id="PS50969">
    <property type="entry name" value="FCP1"/>
    <property type="match status" value="1"/>
</dbReference>
<dbReference type="Gene3D" id="3.40.50.1000">
    <property type="entry name" value="HAD superfamily/HAD-like"/>
    <property type="match status" value="1"/>
</dbReference>
<keyword evidence="5" id="KW-1185">Reference proteome</keyword>
<comment type="subcellular location">
    <subcellularLocation>
        <location evidence="1">Mitochondrion inner membrane</location>
        <topology evidence="1">Single-pass membrane protein</topology>
    </subcellularLocation>
</comment>
<keyword evidence="1" id="KW-0496">Mitochondrion</keyword>
<feature type="region of interest" description="Disordered" evidence="2">
    <location>
        <begin position="77"/>
        <end position="98"/>
    </location>
</feature>
<comment type="similarity">
    <text evidence="1">Belongs to the TIM50 family.</text>
</comment>
<proteinExistence type="inferred from homology"/>
<gene>
    <name evidence="4" type="ORF">NLU13_1735</name>
</gene>
<keyword evidence="1" id="KW-0653">Protein transport</keyword>
<keyword evidence="1" id="KW-0813">Transport</keyword>
<reference evidence="4" key="1">
    <citation type="submission" date="2022-10" db="EMBL/GenBank/DDBJ databases">
        <title>Determination and structural analysis of whole genome sequence of Sarocladium strictum F4-1.</title>
        <authorList>
            <person name="Hu L."/>
            <person name="Jiang Y."/>
        </authorList>
    </citation>
    <scope>NUCLEOTIDE SEQUENCE</scope>
    <source>
        <strain evidence="4">F4-1</strain>
    </source>
</reference>
<evidence type="ECO:0000256" key="2">
    <source>
        <dbReference type="SAM" id="MobiDB-lite"/>
    </source>
</evidence>
<dbReference type="SUPFAM" id="SSF56784">
    <property type="entry name" value="HAD-like"/>
    <property type="match status" value="1"/>
</dbReference>
<dbReference type="GO" id="GO:0015031">
    <property type="term" value="P:protein transport"/>
    <property type="evidence" value="ECO:0007669"/>
    <property type="project" value="UniProtKB-KW"/>
</dbReference>
<dbReference type="InterPro" id="IPR036412">
    <property type="entry name" value="HAD-like_sf"/>
</dbReference>
<dbReference type="Proteomes" id="UP001175261">
    <property type="component" value="Unassembled WGS sequence"/>
</dbReference>
<comment type="caution">
    <text evidence="4">The sequence shown here is derived from an EMBL/GenBank/DDBJ whole genome shotgun (WGS) entry which is preliminary data.</text>
</comment>
<keyword evidence="1" id="KW-0809">Transit peptide</keyword>
<dbReference type="PANTHER" id="PTHR12210">
    <property type="entry name" value="DULLARD PROTEIN PHOSPHATASE"/>
    <property type="match status" value="1"/>
</dbReference>
<name>A0AA39LCH9_SARSR</name>
<dbReference type="GO" id="GO:0005744">
    <property type="term" value="C:TIM23 mitochondrial import inner membrane translocase complex"/>
    <property type="evidence" value="ECO:0007669"/>
    <property type="project" value="UniProtKB-UniRule"/>
</dbReference>
<evidence type="ECO:0000313" key="5">
    <source>
        <dbReference type="Proteomes" id="UP001175261"/>
    </source>
</evidence>
<protein>
    <recommendedName>
        <fullName evidence="1">Mitochondrial import inner membrane translocase subunit TIM50</fullName>
    </recommendedName>
</protein>
<dbReference type="InterPro" id="IPR050365">
    <property type="entry name" value="TIM50"/>
</dbReference>
<dbReference type="EMBL" id="JAPDFR010000001">
    <property type="protein sequence ID" value="KAK0392238.1"/>
    <property type="molecule type" value="Genomic_DNA"/>
</dbReference>
<comment type="function">
    <text evidence="1">Essential component of the TIM23 complex, a complex that mediates the translocation of transit peptide-containing proteins across the mitochondrial inner membrane.</text>
</comment>
<evidence type="ECO:0000256" key="1">
    <source>
        <dbReference type="RuleBase" id="RU365079"/>
    </source>
</evidence>
<keyword evidence="1" id="KW-0811">Translocation</keyword>
<dbReference type="AlphaFoldDB" id="A0AA39LCH9"/>
<evidence type="ECO:0000313" key="4">
    <source>
        <dbReference type="EMBL" id="KAK0392238.1"/>
    </source>
</evidence>
<dbReference type="InterPro" id="IPR004274">
    <property type="entry name" value="FCP1_dom"/>
</dbReference>
<dbReference type="Pfam" id="PF03031">
    <property type="entry name" value="NIF"/>
    <property type="match status" value="1"/>
</dbReference>
<comment type="subunit">
    <text evidence="1">Component of the TIM23 complex.</text>
</comment>
<evidence type="ECO:0000259" key="3">
    <source>
        <dbReference type="PROSITE" id="PS50969"/>
    </source>
</evidence>
<organism evidence="4 5">
    <name type="scientific">Sarocladium strictum</name>
    <name type="common">Black bundle disease fungus</name>
    <name type="synonym">Acremonium strictum</name>
    <dbReference type="NCBI Taxonomy" id="5046"/>
    <lineage>
        <taxon>Eukaryota</taxon>
        <taxon>Fungi</taxon>
        <taxon>Dikarya</taxon>
        <taxon>Ascomycota</taxon>
        <taxon>Pezizomycotina</taxon>
        <taxon>Sordariomycetes</taxon>
        <taxon>Hypocreomycetidae</taxon>
        <taxon>Hypocreales</taxon>
        <taxon>Sarocladiaceae</taxon>
        <taxon>Sarocladium</taxon>
    </lineage>
</organism>